<gene>
    <name evidence="3" type="ORF">BJZ21_002542</name>
</gene>
<dbReference type="EMBL" id="JACCBG010000001">
    <property type="protein sequence ID" value="NYD42459.1"/>
    <property type="molecule type" value="Genomic_DNA"/>
</dbReference>
<dbReference type="RefSeq" id="WP_179664094.1">
    <property type="nucleotide sequence ID" value="NZ_JACCBG010000001.1"/>
</dbReference>
<sequence length="94" mass="9750">MSHWAGATGLPGRTLGRPTGAASPFVPDDELRRALSEDTADAIVRENEESRLAGLRASLFVLALLALLALFVSEGIPSRQPGAADATGPARAAR</sequence>
<reference evidence="3 4" key="1">
    <citation type="submission" date="2020-07" db="EMBL/GenBank/DDBJ databases">
        <title>Sequencing the genomes of 1000 actinobacteria strains.</title>
        <authorList>
            <person name="Klenk H.-P."/>
        </authorList>
    </citation>
    <scope>NUCLEOTIDE SEQUENCE [LARGE SCALE GENOMIC DNA]</scope>
    <source>
        <strain evidence="3 4">DSM 21350</strain>
    </source>
</reference>
<dbReference type="AlphaFoldDB" id="A0A7Y9JCP1"/>
<comment type="caution">
    <text evidence="3">The sequence shown here is derived from an EMBL/GenBank/DDBJ whole genome shotgun (WGS) entry which is preliminary data.</text>
</comment>
<evidence type="ECO:0000313" key="3">
    <source>
        <dbReference type="EMBL" id="NYD42459.1"/>
    </source>
</evidence>
<evidence type="ECO:0000313" key="4">
    <source>
        <dbReference type="Proteomes" id="UP000535511"/>
    </source>
</evidence>
<evidence type="ECO:0000256" key="1">
    <source>
        <dbReference type="SAM" id="MobiDB-lite"/>
    </source>
</evidence>
<feature type="transmembrane region" description="Helical" evidence="2">
    <location>
        <begin position="53"/>
        <end position="72"/>
    </location>
</feature>
<feature type="region of interest" description="Disordered" evidence="1">
    <location>
        <begin position="1"/>
        <end position="29"/>
    </location>
</feature>
<dbReference type="Proteomes" id="UP000535511">
    <property type="component" value="Unassembled WGS sequence"/>
</dbReference>
<protein>
    <submittedName>
        <fullName evidence="3">Uncharacterized protein</fullName>
    </submittedName>
</protein>
<accession>A0A7Y9JCP1</accession>
<keyword evidence="2" id="KW-0472">Membrane</keyword>
<keyword evidence="2" id="KW-1133">Transmembrane helix</keyword>
<proteinExistence type="predicted"/>
<keyword evidence="4" id="KW-1185">Reference proteome</keyword>
<keyword evidence="2" id="KW-0812">Transmembrane</keyword>
<evidence type="ECO:0000256" key="2">
    <source>
        <dbReference type="SAM" id="Phobius"/>
    </source>
</evidence>
<name>A0A7Y9JCP1_9ACTN</name>
<organism evidence="3 4">
    <name type="scientific">Nocardioides panaciterrulae</name>
    <dbReference type="NCBI Taxonomy" id="661492"/>
    <lineage>
        <taxon>Bacteria</taxon>
        <taxon>Bacillati</taxon>
        <taxon>Actinomycetota</taxon>
        <taxon>Actinomycetes</taxon>
        <taxon>Propionibacteriales</taxon>
        <taxon>Nocardioidaceae</taxon>
        <taxon>Nocardioides</taxon>
    </lineage>
</organism>